<dbReference type="CDD" id="cd00093">
    <property type="entry name" value="HTH_XRE"/>
    <property type="match status" value="1"/>
</dbReference>
<dbReference type="InterPro" id="IPR001387">
    <property type="entry name" value="Cro/C1-type_HTH"/>
</dbReference>
<comment type="caution">
    <text evidence="2">The sequence shown here is derived from an EMBL/GenBank/DDBJ whole genome shotgun (WGS) entry which is preliminary data.</text>
</comment>
<keyword evidence="3" id="KW-1185">Reference proteome</keyword>
<name>A0A7Y6IWS1_9ACTN</name>
<dbReference type="InterPro" id="IPR010982">
    <property type="entry name" value="Lambda_DNA-bd_dom_sf"/>
</dbReference>
<evidence type="ECO:0000313" key="2">
    <source>
        <dbReference type="EMBL" id="NUW45600.1"/>
    </source>
</evidence>
<gene>
    <name evidence="2" type="ORF">HT134_36620</name>
</gene>
<dbReference type="AlphaFoldDB" id="A0A7Y6IWS1"/>
<protein>
    <recommendedName>
        <fullName evidence="4">HTH cro/C1-type domain-containing protein</fullName>
    </recommendedName>
</protein>
<dbReference type="GO" id="GO:0003677">
    <property type="term" value="F:DNA binding"/>
    <property type="evidence" value="ECO:0007669"/>
    <property type="project" value="InterPro"/>
</dbReference>
<dbReference type="EMBL" id="JABWGO010000012">
    <property type="protein sequence ID" value="NUW45600.1"/>
    <property type="molecule type" value="Genomic_DNA"/>
</dbReference>
<dbReference type="RefSeq" id="WP_175605058.1">
    <property type="nucleotide sequence ID" value="NZ_JABWGO010000012.1"/>
</dbReference>
<accession>A0A7Y6IWS1</accession>
<reference evidence="2 3" key="1">
    <citation type="submission" date="2020-06" db="EMBL/GenBank/DDBJ databases">
        <authorList>
            <person name="Chanama M."/>
        </authorList>
    </citation>
    <scope>NUCLEOTIDE SEQUENCE [LARGE SCALE GENOMIC DNA]</scope>
    <source>
        <strain evidence="2 3">TBRC6557</strain>
    </source>
</reference>
<dbReference type="SUPFAM" id="SSF47413">
    <property type="entry name" value="lambda repressor-like DNA-binding domains"/>
    <property type="match status" value="1"/>
</dbReference>
<feature type="region of interest" description="Disordered" evidence="1">
    <location>
        <begin position="149"/>
        <end position="170"/>
    </location>
</feature>
<sequence length="170" mass="19271">MLWEVISALSSLLVGKMAGQLGAWLRQELTRRGYDLAKGGQSQFAREADVHVSIINRVVNKGQGVEIDVLRRIGRALGFNVGEMLVLAGQVERDELPVRPPEELEEASHPEPAPDTNPYSDPYERQVWEMEGLSEFVRRSMIVAMQSAIRMEEEEDKRPNADVRQFRRPS</sequence>
<dbReference type="Gene3D" id="1.10.260.40">
    <property type="entry name" value="lambda repressor-like DNA-binding domains"/>
    <property type="match status" value="1"/>
</dbReference>
<feature type="region of interest" description="Disordered" evidence="1">
    <location>
        <begin position="99"/>
        <end position="122"/>
    </location>
</feature>
<evidence type="ECO:0008006" key="4">
    <source>
        <dbReference type="Google" id="ProtNLM"/>
    </source>
</evidence>
<proteinExistence type="predicted"/>
<evidence type="ECO:0000256" key="1">
    <source>
        <dbReference type="SAM" id="MobiDB-lite"/>
    </source>
</evidence>
<dbReference type="Proteomes" id="UP000546126">
    <property type="component" value="Unassembled WGS sequence"/>
</dbReference>
<evidence type="ECO:0000313" key="3">
    <source>
        <dbReference type="Proteomes" id="UP000546126"/>
    </source>
</evidence>
<organism evidence="2 3">
    <name type="scientific">Nonomuraea rhodomycinica</name>
    <dbReference type="NCBI Taxonomy" id="1712872"/>
    <lineage>
        <taxon>Bacteria</taxon>
        <taxon>Bacillati</taxon>
        <taxon>Actinomycetota</taxon>
        <taxon>Actinomycetes</taxon>
        <taxon>Streptosporangiales</taxon>
        <taxon>Streptosporangiaceae</taxon>
        <taxon>Nonomuraea</taxon>
    </lineage>
</organism>
<feature type="compositionally biased region" description="Basic and acidic residues" evidence="1">
    <location>
        <begin position="156"/>
        <end position="170"/>
    </location>
</feature>
<feature type="compositionally biased region" description="Basic and acidic residues" evidence="1">
    <location>
        <begin position="99"/>
        <end position="109"/>
    </location>
</feature>